<reference evidence="2 3" key="1">
    <citation type="submission" date="2015-09" db="EMBL/GenBank/DDBJ databases">
        <authorList>
            <consortium name="Pathogen Informatics"/>
        </authorList>
    </citation>
    <scope>NUCLEOTIDE SEQUENCE [LARGE SCALE GENOMIC DNA]</scope>
    <source>
        <strain evidence="2 3">2789STDY5834889</strain>
    </source>
</reference>
<protein>
    <recommendedName>
        <fullName evidence="4">DUF5105 domain-containing protein</fullName>
    </recommendedName>
</protein>
<evidence type="ECO:0008006" key="4">
    <source>
        <dbReference type="Google" id="ProtNLM"/>
    </source>
</evidence>
<dbReference type="OrthoDB" id="1851535at2"/>
<sequence length="234" mass="27042">MSGKKEKKHFIVGIIMVAIIVAATATMIYCYINRFDPQEYVQAFLDVSYKQKTESYIKQTGISEKEAKQVFEDNLAYTMEKFPEHVMTDEMTEEYRELFADLAKKTSYTVGEAIREENGTYQVVLTVKPITLLKDTYAEFQEKAQEYATKVSNDVMNGQAMPEETQMQTEIYQIYYEVLSQAAEKGLKYGKPNKIVLHVEKDKEGKYEIRKADLQNLDHLLIESVGEEQDEENS</sequence>
<evidence type="ECO:0000313" key="3">
    <source>
        <dbReference type="Proteomes" id="UP000078383"/>
    </source>
</evidence>
<feature type="transmembrane region" description="Helical" evidence="1">
    <location>
        <begin position="12"/>
        <end position="32"/>
    </location>
</feature>
<name>A0A175A0B1_9FIRM</name>
<keyword evidence="1" id="KW-0812">Transmembrane</keyword>
<evidence type="ECO:0000256" key="1">
    <source>
        <dbReference type="SAM" id="Phobius"/>
    </source>
</evidence>
<gene>
    <name evidence="2" type="ORF">ERS852502_02771</name>
</gene>
<keyword evidence="1" id="KW-0472">Membrane</keyword>
<proteinExistence type="predicted"/>
<dbReference type="Proteomes" id="UP000078383">
    <property type="component" value="Unassembled WGS sequence"/>
</dbReference>
<evidence type="ECO:0000313" key="2">
    <source>
        <dbReference type="EMBL" id="CUQ93035.1"/>
    </source>
</evidence>
<dbReference type="RefSeq" id="WP_055173511.1">
    <property type="nucleotide sequence ID" value="NZ_CZBX01000019.1"/>
</dbReference>
<keyword evidence="1" id="KW-1133">Transmembrane helix</keyword>
<dbReference type="EMBL" id="CZBX01000019">
    <property type="protein sequence ID" value="CUQ93035.1"/>
    <property type="molecule type" value="Genomic_DNA"/>
</dbReference>
<accession>A0A175A0B1</accession>
<dbReference type="AlphaFoldDB" id="A0A175A0B1"/>
<organism evidence="2 3">
    <name type="scientific">[Ruminococcus] torques</name>
    <dbReference type="NCBI Taxonomy" id="33039"/>
    <lineage>
        <taxon>Bacteria</taxon>
        <taxon>Bacillati</taxon>
        <taxon>Bacillota</taxon>
        <taxon>Clostridia</taxon>
        <taxon>Lachnospirales</taxon>
        <taxon>Lachnospiraceae</taxon>
        <taxon>Mediterraneibacter</taxon>
    </lineage>
</organism>